<dbReference type="RefSeq" id="WP_012168870.1">
    <property type="nucleotide sequence ID" value="NC_009937.1"/>
</dbReference>
<evidence type="ECO:0000313" key="2">
    <source>
        <dbReference type="Proteomes" id="UP000000270"/>
    </source>
</evidence>
<reference evidence="1 2" key="1">
    <citation type="journal article" date="2007" name="Appl. Environ. Microbiol.">
        <title>Rhizobial factors required for stem nodule maturation and maintenance in Sesbania rostrata-Azorhizobium caulinodans ORS571 symbiosis.</title>
        <authorList>
            <person name="Suzuki S."/>
            <person name="Aono T."/>
            <person name="Lee KB."/>
            <person name="Suzuki T."/>
            <person name="Liu CT."/>
            <person name="Miwa H."/>
            <person name="Wakao S."/>
            <person name="Iki T."/>
            <person name="Oyaizu H."/>
        </authorList>
    </citation>
    <scope>NUCLEOTIDE SEQUENCE [LARGE SCALE GENOMIC DNA]</scope>
    <source>
        <strain evidence="2">ATCC 43989 / DSM 5975 / JCM 20966 / LMG 6465 / NBRC 14845 / NCIMB 13405 / ORS 571</strain>
    </source>
</reference>
<name>A8IJP8_AZOC5</name>
<proteinExistence type="predicted"/>
<keyword evidence="2" id="KW-1185">Reference proteome</keyword>
<dbReference type="eggNOG" id="ENOG5032CEY">
    <property type="taxonomic scope" value="Bacteria"/>
</dbReference>
<evidence type="ECO:0000313" key="1">
    <source>
        <dbReference type="EMBL" id="BAF86337.1"/>
    </source>
</evidence>
<organism evidence="1 2">
    <name type="scientific">Azorhizobium caulinodans (strain ATCC 43989 / DSM 5975 / JCM 20966 / LMG 6465 / NBRC 14845 / NCIMB 13405 / ORS 571)</name>
    <dbReference type="NCBI Taxonomy" id="438753"/>
    <lineage>
        <taxon>Bacteria</taxon>
        <taxon>Pseudomonadati</taxon>
        <taxon>Pseudomonadota</taxon>
        <taxon>Alphaproteobacteria</taxon>
        <taxon>Hyphomicrobiales</taxon>
        <taxon>Xanthobacteraceae</taxon>
        <taxon>Azorhizobium</taxon>
    </lineage>
</organism>
<reference evidence="1 2" key="4">
    <citation type="journal article" date="2009" name="Appl. Environ. Microbiol.">
        <title>Comparative genome-wide transcriptional profiling of Azorhizobium caulinodans ORS571 grown under free-living and symbiotic conditions.</title>
        <authorList>
            <person name="Tsukada S."/>
            <person name="Aono T."/>
            <person name="Akiba N."/>
            <person name="Lee KB."/>
            <person name="Liu CT."/>
            <person name="Toyazaki H."/>
            <person name="Oyaizu H."/>
        </authorList>
    </citation>
    <scope>NUCLEOTIDE SEQUENCE [LARGE SCALE GENOMIC DNA]</scope>
    <source>
        <strain evidence="2">ATCC 43989 / DSM 5975 / JCM 20966 / LMG 6465 / NBRC 14845 / NCIMB 13405 / ORS 571</strain>
    </source>
</reference>
<accession>A8IJP8</accession>
<dbReference type="KEGG" id="azc:AZC_0339"/>
<dbReference type="Proteomes" id="UP000000270">
    <property type="component" value="Chromosome"/>
</dbReference>
<gene>
    <name evidence="1" type="ordered locus">AZC_0339</name>
</gene>
<sequence>MFGSALYYPHIDIPDREWIRSAIIFWDRIKTIAPLSIENPYQNKDTHILYEEGIIEPLRCELYPQTLDSLATKIINLVEGSLTCKVGSEDPNAHTLLKAEMAGNIVRDNVRSAHIHPKKFSHMLINFIEKMKYSPTNSSPNSDKPLKFAPELREIMHYYGRSGNEDNWLIVDNFFAAFYMSALASLLAKDTGLSALTNEEMPLGFSLQSVLSDINKNLPEGKDNSKGALVSFVMETIRIDPQTDIQKIINFRRSRETQIAELSAQFSEISAKLPLFETETDLKENVKDTYSKKIRPKLESLKDELNDVGISSIWEGFQRAVTYTLPAGSAIGCLTGITGTTLIAAGAAIAITDVAIKNHLASKKIRRASPYTYLLDVKRKFSTTS</sequence>
<reference evidence="2" key="2">
    <citation type="submission" date="2007-04" db="EMBL/GenBank/DDBJ databases">
        <title>Complete genome sequence of the nitrogen-fixing bacterium Azorhizobium caulinodans ORS571.</title>
        <authorList>
            <person name="Lee K.B."/>
            <person name="Backer P.D."/>
            <person name="Aono T."/>
            <person name="Liu C.T."/>
            <person name="Suzuki S."/>
            <person name="Suzuki T."/>
            <person name="Kaneko T."/>
            <person name="Yamada M."/>
            <person name="Tabata S."/>
            <person name="Kupfer D.M."/>
            <person name="Najar F.Z."/>
            <person name="Wiley G.B."/>
            <person name="Roe B."/>
            <person name="Binnewies T."/>
            <person name="Ussery D."/>
            <person name="Vereecke D."/>
            <person name="Gevers D."/>
            <person name="Holsters M."/>
            <person name="Oyaizu H."/>
        </authorList>
    </citation>
    <scope>NUCLEOTIDE SEQUENCE [LARGE SCALE GENOMIC DNA]</scope>
    <source>
        <strain evidence="2">ATCC 43989 / DSM 5975 / JCM 20966 / LMG 6465 / NBRC 14845 / NCIMB 13405 / ORS 571</strain>
    </source>
</reference>
<protein>
    <submittedName>
        <fullName evidence="1">Uncharacterized protein</fullName>
    </submittedName>
</protein>
<reference evidence="1 2" key="6">
    <citation type="journal article" date="2011" name="Appl. Environ. Microbiol.">
        <title>Involvement of the azorhizobial chromosome partition gene (parA) in the onset of bacteroid differentiation during Sesbania rostrata stem nodule development.</title>
        <authorList>
            <person name="Liu CT."/>
            <person name="Lee KB."/>
            <person name="Wang YS."/>
            <person name="Peng MH."/>
            <person name="Lee KT."/>
            <person name="Suzuki S."/>
            <person name="Suzuki T."/>
            <person name="Oyaizu H."/>
        </authorList>
    </citation>
    <scope>NUCLEOTIDE SEQUENCE [LARGE SCALE GENOMIC DNA]</scope>
    <source>
        <strain evidence="2">ATCC 43989 / DSM 5975 / JCM 20966 / LMG 6465 / NBRC 14845 / NCIMB 13405 / ORS 571</strain>
    </source>
</reference>
<dbReference type="AlphaFoldDB" id="A8IJP8"/>
<reference evidence="1 2" key="5">
    <citation type="journal article" date="2010" name="Appl. Environ. Microbiol.">
        <title>phrR-like gene praR of Azorhizobium caulinodans ORS571 is essential for symbiosis with Sesbania rostrata and is involved in expression of reb genes.</title>
        <authorList>
            <person name="Akiba N."/>
            <person name="Aono T."/>
            <person name="Toyazaki H."/>
            <person name="Sato S."/>
            <person name="Oyaizu H."/>
        </authorList>
    </citation>
    <scope>NUCLEOTIDE SEQUENCE [LARGE SCALE GENOMIC DNA]</scope>
    <source>
        <strain evidence="2">ATCC 43989 / DSM 5975 / JCM 20966 / LMG 6465 / NBRC 14845 / NCIMB 13405 / ORS 571</strain>
    </source>
</reference>
<dbReference type="EMBL" id="AP009384">
    <property type="protein sequence ID" value="BAF86337.1"/>
    <property type="molecule type" value="Genomic_DNA"/>
</dbReference>
<reference evidence="1 2" key="3">
    <citation type="journal article" date="2008" name="BMC Genomics">
        <title>The genome of the versatile nitrogen fixer Azorhizobium caulinodans ORS571.</title>
        <authorList>
            <person name="Lee KB."/>
            <person name="Backer P.D."/>
            <person name="Aono T."/>
            <person name="Liu CT."/>
            <person name="Suzuki S."/>
            <person name="Suzuki T."/>
            <person name="Kaneko T."/>
            <person name="Yamada M."/>
            <person name="Tabata S."/>
            <person name="Kupfer D.M."/>
            <person name="Najar F.Z."/>
            <person name="Wiley G.B."/>
            <person name="Roe B."/>
            <person name="Binnewies T.T."/>
            <person name="Ussery D.W."/>
            <person name="D'Haeze W."/>
            <person name="Herder J.D."/>
            <person name="Gevers D."/>
            <person name="Vereecke D."/>
            <person name="Holsters M."/>
            <person name="Oyaizu H."/>
        </authorList>
    </citation>
    <scope>NUCLEOTIDE SEQUENCE [LARGE SCALE GENOMIC DNA]</scope>
    <source>
        <strain evidence="2">ATCC 43989 / DSM 5975 / JCM 20966 / LMG 6465 / NBRC 14845 / NCIMB 13405 / ORS 571</strain>
    </source>
</reference>
<dbReference type="HOGENOM" id="CLU_768818_0_0_5"/>